<evidence type="ECO:0000256" key="8">
    <source>
        <dbReference type="ARBA" id="ARBA00023242"/>
    </source>
</evidence>
<protein>
    <recommendedName>
        <fullName evidence="9">Polynucleotide 5'-hydroxyl-kinase NOL9</fullName>
    </recommendedName>
</protein>
<keyword evidence="7" id="KW-0067">ATP-binding</keyword>
<evidence type="ECO:0000313" key="16">
    <source>
        <dbReference type="Proteomes" id="UP000092461"/>
    </source>
</evidence>
<dbReference type="PANTHER" id="PTHR12755:SF3">
    <property type="entry name" value="POLYNUCLEOTIDE 5'-HYDROXYL-KINASE NOL9"/>
    <property type="match status" value="1"/>
</dbReference>
<dbReference type="EMBL" id="AJWK01007217">
    <property type="status" value="NOT_ANNOTATED_CDS"/>
    <property type="molecule type" value="Genomic_DNA"/>
</dbReference>
<organism evidence="15 16">
    <name type="scientific">Lutzomyia longipalpis</name>
    <name type="common">Sand fly</name>
    <dbReference type="NCBI Taxonomy" id="7200"/>
    <lineage>
        <taxon>Eukaryota</taxon>
        <taxon>Metazoa</taxon>
        <taxon>Ecdysozoa</taxon>
        <taxon>Arthropoda</taxon>
        <taxon>Hexapoda</taxon>
        <taxon>Insecta</taxon>
        <taxon>Pterygota</taxon>
        <taxon>Neoptera</taxon>
        <taxon>Endopterygota</taxon>
        <taxon>Diptera</taxon>
        <taxon>Nematocera</taxon>
        <taxon>Psychodoidea</taxon>
        <taxon>Psychodidae</taxon>
        <taxon>Lutzomyia</taxon>
        <taxon>Lutzomyia</taxon>
    </lineage>
</organism>
<dbReference type="Proteomes" id="UP000092461">
    <property type="component" value="Unassembled WGS sequence"/>
</dbReference>
<evidence type="ECO:0000259" key="12">
    <source>
        <dbReference type="Pfam" id="PF24419"/>
    </source>
</evidence>
<keyword evidence="3" id="KW-0698">rRNA processing</keyword>
<dbReference type="InterPro" id="IPR032319">
    <property type="entry name" value="CLP1_P"/>
</dbReference>
<dbReference type="GO" id="GO:0051731">
    <property type="term" value="F:polynucleotide 5'-hydroxyl-kinase activity"/>
    <property type="evidence" value="ECO:0007669"/>
    <property type="project" value="InterPro"/>
</dbReference>
<dbReference type="InterPro" id="IPR057570">
    <property type="entry name" value="NOL9_C"/>
</dbReference>
<reference evidence="15" key="3">
    <citation type="submission" date="2020-05" db="UniProtKB">
        <authorList>
            <consortium name="EnsemblMetazoa"/>
        </authorList>
    </citation>
    <scope>IDENTIFICATION</scope>
    <source>
        <strain evidence="15">Jacobina</strain>
    </source>
</reference>
<accession>A0A1B0CCY2</accession>
<keyword evidence="4" id="KW-0808">Transferase</keyword>
<dbReference type="Pfam" id="PF24419">
    <property type="entry name" value="Cupin_NOL9"/>
    <property type="match status" value="1"/>
</dbReference>
<keyword evidence="16" id="KW-1185">Reference proteome</keyword>
<dbReference type="GO" id="GO:0005730">
    <property type="term" value="C:nucleolus"/>
    <property type="evidence" value="ECO:0007669"/>
    <property type="project" value="UniProtKB-SubCell"/>
</dbReference>
<feature type="region of interest" description="Disordered" evidence="10">
    <location>
        <begin position="168"/>
        <end position="202"/>
    </location>
</feature>
<evidence type="ECO:0000256" key="3">
    <source>
        <dbReference type="ARBA" id="ARBA00022552"/>
    </source>
</evidence>
<dbReference type="VEuPathDB" id="VectorBase:LLOJ002202"/>
<dbReference type="GO" id="GO:0000448">
    <property type="term" value="P:cleavage in ITS2 between 5.8S rRNA and LSU-rRNA of tricistronic rRNA transcript (SSU-rRNA, 5.8S rRNA, LSU-rRNA)"/>
    <property type="evidence" value="ECO:0007669"/>
    <property type="project" value="TreeGrafter"/>
</dbReference>
<proteinExistence type="inferred from homology"/>
<comment type="subcellular location">
    <subcellularLocation>
        <location evidence="1">Nucleus</location>
        <location evidence="1">Nucleolus</location>
    </subcellularLocation>
</comment>
<reference evidence="14" key="2">
    <citation type="journal article" date="2020" name="BMC">
        <title>Leishmania infection induces a limited differential gene expression in the sand fly midgut.</title>
        <authorList>
            <person name="Coutinho-Abreu I.V."/>
            <person name="Serafim T.D."/>
            <person name="Meneses C."/>
            <person name="Kamhawi S."/>
            <person name="Oliveira F."/>
            <person name="Valenzuela J.G."/>
        </authorList>
    </citation>
    <scope>NUCLEOTIDE SEQUENCE</scope>
    <source>
        <strain evidence="14">Jacobina</strain>
        <tissue evidence="14">Midgut</tissue>
    </source>
</reference>
<dbReference type="Pfam" id="PF16575">
    <property type="entry name" value="CLP1_P"/>
    <property type="match status" value="1"/>
</dbReference>
<dbReference type="Pfam" id="PF25467">
    <property type="entry name" value="NOL9_C"/>
    <property type="match status" value="1"/>
</dbReference>
<dbReference type="EnsemblMetazoa" id="LLOJ002202-RA">
    <property type="protein sequence ID" value="LLOJ002202-PA"/>
    <property type="gene ID" value="LLOJ002202"/>
</dbReference>
<dbReference type="AlphaFoldDB" id="A0A1B0CCY2"/>
<feature type="domain" description="NOL9 C-terminal" evidence="13">
    <location>
        <begin position="622"/>
        <end position="712"/>
    </location>
</feature>
<evidence type="ECO:0000256" key="2">
    <source>
        <dbReference type="ARBA" id="ARBA00011003"/>
    </source>
</evidence>
<name>A0A1B0CCY2_LUTLO</name>
<feature type="region of interest" description="Disordered" evidence="10">
    <location>
        <begin position="1"/>
        <end position="42"/>
    </location>
</feature>
<dbReference type="EMBL" id="GITU01005780">
    <property type="protein sequence ID" value="MBC1174483.1"/>
    <property type="molecule type" value="Transcribed_RNA"/>
</dbReference>
<dbReference type="SUPFAM" id="SSF52540">
    <property type="entry name" value="P-loop containing nucleoside triphosphate hydrolases"/>
    <property type="match status" value="1"/>
</dbReference>
<dbReference type="InterPro" id="IPR057573">
    <property type="entry name" value="NOL9_N"/>
</dbReference>
<dbReference type="Gene3D" id="3.40.50.300">
    <property type="entry name" value="P-loop containing nucleotide triphosphate hydrolases"/>
    <property type="match status" value="1"/>
</dbReference>
<comment type="similarity">
    <text evidence="2">Belongs to the Clp1 family. NOL9/GRC3 subfamily.</text>
</comment>
<evidence type="ECO:0000256" key="4">
    <source>
        <dbReference type="ARBA" id="ARBA00022679"/>
    </source>
</evidence>
<feature type="domain" description="NOL9 N-terminal" evidence="12">
    <location>
        <begin position="224"/>
        <end position="373"/>
    </location>
</feature>
<dbReference type="InterPro" id="IPR027417">
    <property type="entry name" value="P-loop_NTPase"/>
</dbReference>
<dbReference type="InterPro" id="IPR045116">
    <property type="entry name" value="Clp1/Grc3"/>
</dbReference>
<evidence type="ECO:0000256" key="9">
    <source>
        <dbReference type="ARBA" id="ARBA00071212"/>
    </source>
</evidence>
<evidence type="ECO:0000259" key="11">
    <source>
        <dbReference type="Pfam" id="PF16575"/>
    </source>
</evidence>
<evidence type="ECO:0000256" key="1">
    <source>
        <dbReference type="ARBA" id="ARBA00004604"/>
    </source>
</evidence>
<sequence>FSDEEDVQEEFSTDTDYTEDEEVSEYSDYRSDEDDDYEPGEQYDDLIVQPGEAKYIEISDVTKVHFHDQSTSEIIDYFSDTNEEKVTKKAPHGSSDKLVDPCKDSSKAVVHVGDALLDRHPEFSEEEPENEAKRRKISCSKNCSHQLNLPKVKKSVKESPLKSLVYDKEAANDSSRNEEIEVVESPQEELGEPEENTEEIDENTEVIEEDAEVVDELEINSKVNFYNSIDSYHVLLHLTESIHFYGSLSIKLLAGCASVSGYKLDVEETVKAYVPVGHSSVSITPNESDCQREWKESLSKRNKFIKEMFFETDLQEIEKNLTTNQAILLLNRTSNRRTKMAKKYSTNRVFPNMINYKRPRLFASTEYILGCRFSMDRRYAFQVNPDWEVISLGQKNRIVVAGGKNVGKSTLIRHLVNENVKKFGKILLVDLDIGQPETFVPQTVSATLLDGPIIGMGCFAEKLPLKSYLYGDLNVANCPQTYIECVAKLMQDLEDNAELKNIPWVVNTMGYARGIGLELMIAVLRLISPTDVIQITHDIQLENFDHELTKDLVAKWTWTILDGDALGLKEPCRDFQTFIFHTMVSGNLAADIRKAKGSEIRQINLLAQLGGILGENCDWITQSKPVCAPLEKIKLFNFTDEDLGGEEHIYDLLNANLTYLCRKTDESDILECLGVGIVRGIDEFSRKLYLLPSTRDTLDLVNSLAICRIALPTQLILNQSSSVRGELPFVYNTDEAIGSRNVLDRSFRSEKAMSNIYSQENIKHFD</sequence>
<keyword evidence="6" id="KW-0418">Kinase</keyword>
<keyword evidence="8" id="KW-0539">Nucleus</keyword>
<dbReference type="VEuPathDB" id="VectorBase:LLONM1_011323"/>
<feature type="compositionally biased region" description="Acidic residues" evidence="10">
    <location>
        <begin position="180"/>
        <end position="202"/>
    </location>
</feature>
<evidence type="ECO:0000256" key="6">
    <source>
        <dbReference type="ARBA" id="ARBA00022777"/>
    </source>
</evidence>
<dbReference type="GO" id="GO:0005524">
    <property type="term" value="F:ATP binding"/>
    <property type="evidence" value="ECO:0007669"/>
    <property type="project" value="UniProtKB-KW"/>
</dbReference>
<evidence type="ECO:0000313" key="15">
    <source>
        <dbReference type="EnsemblMetazoa" id="LLOJ002202-PA"/>
    </source>
</evidence>
<dbReference type="PANTHER" id="PTHR12755">
    <property type="entry name" value="CLEAVAGE/POLYADENYLATION FACTOR IA SUBUNIT CLP1P"/>
    <property type="match status" value="1"/>
</dbReference>
<reference evidence="16" key="1">
    <citation type="submission" date="2012-05" db="EMBL/GenBank/DDBJ databases">
        <title>Whole Genome Assembly of Lutzomyia longipalpis.</title>
        <authorList>
            <person name="Richards S."/>
            <person name="Qu C."/>
            <person name="Dillon R."/>
            <person name="Worley K."/>
            <person name="Scherer S."/>
            <person name="Batterton M."/>
            <person name="Taylor A."/>
            <person name="Hawes A."/>
            <person name="Hernandez B."/>
            <person name="Kovar C."/>
            <person name="Mandapat C."/>
            <person name="Pham C."/>
            <person name="Qu C."/>
            <person name="Jing C."/>
            <person name="Bess C."/>
            <person name="Bandaranaike D."/>
            <person name="Ngo D."/>
            <person name="Ongeri F."/>
            <person name="Arias F."/>
            <person name="Lara F."/>
            <person name="Weissenberger G."/>
            <person name="Kamau G."/>
            <person name="Han H."/>
            <person name="Shen H."/>
            <person name="Dinh H."/>
            <person name="Khalil I."/>
            <person name="Jones J."/>
            <person name="Shafer J."/>
            <person name="Jayaseelan J."/>
            <person name="Quiroz J."/>
            <person name="Blankenburg K."/>
            <person name="Nguyen L."/>
            <person name="Jackson L."/>
            <person name="Francisco L."/>
            <person name="Tang L.-Y."/>
            <person name="Pu L.-L."/>
            <person name="Perales L."/>
            <person name="Lorensuhewa L."/>
            <person name="Munidasa M."/>
            <person name="Coyle M."/>
            <person name="Taylor M."/>
            <person name="Puazo M."/>
            <person name="Firestine M."/>
            <person name="Scheel M."/>
            <person name="Javaid M."/>
            <person name="Wang M."/>
            <person name="Li M."/>
            <person name="Tabassum N."/>
            <person name="Saada N."/>
            <person name="Osuji N."/>
            <person name="Aqrawi P."/>
            <person name="Fu Q."/>
            <person name="Thornton R."/>
            <person name="Raj R."/>
            <person name="Goodspeed R."/>
            <person name="Mata R."/>
            <person name="Najjar R."/>
            <person name="Gubbala S."/>
            <person name="Lee S."/>
            <person name="Denson S."/>
            <person name="Patil S."/>
            <person name="Macmil S."/>
            <person name="Qi S."/>
            <person name="Matskevitch T."/>
            <person name="Palculict T."/>
            <person name="Mathew T."/>
            <person name="Vee V."/>
            <person name="Velamala V."/>
            <person name="Korchina V."/>
            <person name="Cai W."/>
            <person name="Liu W."/>
            <person name="Dai W."/>
            <person name="Zou X."/>
            <person name="Zhu Y."/>
            <person name="Zhang Y."/>
            <person name="Wu Y.-Q."/>
            <person name="Xin Y."/>
            <person name="Nazarath L."/>
            <person name="Kovar C."/>
            <person name="Han Y."/>
            <person name="Muzny D."/>
            <person name="Gibbs R."/>
        </authorList>
    </citation>
    <scope>NUCLEOTIDE SEQUENCE [LARGE SCALE GENOMIC DNA]</scope>
    <source>
        <strain evidence="16">Jacobina</strain>
    </source>
</reference>
<evidence type="ECO:0000259" key="13">
    <source>
        <dbReference type="Pfam" id="PF25467"/>
    </source>
</evidence>
<evidence type="ECO:0000256" key="5">
    <source>
        <dbReference type="ARBA" id="ARBA00022741"/>
    </source>
</evidence>
<evidence type="ECO:0000313" key="14">
    <source>
        <dbReference type="EMBL" id="MBC1174483.1"/>
    </source>
</evidence>
<evidence type="ECO:0000256" key="7">
    <source>
        <dbReference type="ARBA" id="ARBA00022840"/>
    </source>
</evidence>
<feature type="domain" description="Clp1 P-loop" evidence="11">
    <location>
        <begin position="402"/>
        <end position="549"/>
    </location>
</feature>
<evidence type="ECO:0000256" key="10">
    <source>
        <dbReference type="SAM" id="MobiDB-lite"/>
    </source>
</evidence>
<feature type="compositionally biased region" description="Basic and acidic residues" evidence="10">
    <location>
        <begin position="168"/>
        <end position="179"/>
    </location>
</feature>
<keyword evidence="5" id="KW-0547">Nucleotide-binding</keyword>